<evidence type="ECO:0000313" key="3">
    <source>
        <dbReference type="EMBL" id="KAK7603409.1"/>
    </source>
</evidence>
<reference evidence="3 4" key="1">
    <citation type="submission" date="2024-03" db="EMBL/GenBank/DDBJ databases">
        <title>Adaptation during the transition from Ophiocordyceps entomopathogen to insect associate is accompanied by gene loss and intensified selection.</title>
        <authorList>
            <person name="Ward C.M."/>
            <person name="Onetto C.A."/>
            <person name="Borneman A.R."/>
        </authorList>
    </citation>
    <scope>NUCLEOTIDE SEQUENCE [LARGE SCALE GENOMIC DNA]</scope>
    <source>
        <strain evidence="3">AWRI1</strain>
        <tissue evidence="3">Single Adult Female</tissue>
    </source>
</reference>
<name>A0AAN9Y9N5_9HEMI</name>
<evidence type="ECO:0000256" key="1">
    <source>
        <dbReference type="SAM" id="MobiDB-lite"/>
    </source>
</evidence>
<feature type="signal peptide" evidence="2">
    <location>
        <begin position="1"/>
        <end position="20"/>
    </location>
</feature>
<keyword evidence="4" id="KW-1185">Reference proteome</keyword>
<sequence>MEANLVRILLLIALFFLLSSDYSSVVKHLVPSFEDSDDDVVAEEQQPGQGAISTQQVERQENLQIKSADENERPGGVIFDSTVKEPQIPENVIYDTTWSFEEWRIQIQMVSYTTPSGLSSVNTRKVSHLHRKKILNAVKNSCLPKLICELNAAPNKENLSQSEISLLNLIRDTSITATAEITSKYHFAAHMGQLISGVEGTGCHNFYPDCPLPGFRVSQLLKKVVAQDAGFELPVQLIGFPVIIMAVRMSNFVKKLAYSLNPNTYRRSVRTIRGIQTSSEPPLNLAKADRELVRQFGPNFCVYEDACLEHVRMAATKNAPDWHEIIRQFTTSFSKYALSYRDRNLDSEYLNALQHHFSKVPEPDDLADEKPQFLGYGFPVRPPPPKPYPDDDGPPTDPHLLTSFAGALELIAKNDDLRCVPRLLCEVLSGSKFKGSTKSDKDDESLVPFLSRDGFIALLTVLNFVDDSPILLFARAALLGLSSKGDAKVCLNAYPLCPKDPDQLVNYLNNHNGGFFQFFNNHPHHQPHYHDYPDHTNDERGFKHSYRRSRYGFASRILNNAADHDDTYYFDRTQSSNLPISSENYGRPTPASPQFYGESDDASYNPLYPSRNGKKFSFPGQVRESQSFSANVMIFPDRTGTGNLVLSGDPSGGLKISYGPAADSLARDSSKVKFSNNRKRYVKTMQFPVYG</sequence>
<dbReference type="EMBL" id="JBBCAQ010000006">
    <property type="protein sequence ID" value="KAK7603409.1"/>
    <property type="molecule type" value="Genomic_DNA"/>
</dbReference>
<proteinExistence type="predicted"/>
<keyword evidence="2" id="KW-0732">Signal</keyword>
<accession>A0AAN9Y9N5</accession>
<dbReference type="Proteomes" id="UP001367676">
    <property type="component" value="Unassembled WGS sequence"/>
</dbReference>
<organism evidence="3 4">
    <name type="scientific">Parthenolecanium corni</name>
    <dbReference type="NCBI Taxonomy" id="536013"/>
    <lineage>
        <taxon>Eukaryota</taxon>
        <taxon>Metazoa</taxon>
        <taxon>Ecdysozoa</taxon>
        <taxon>Arthropoda</taxon>
        <taxon>Hexapoda</taxon>
        <taxon>Insecta</taxon>
        <taxon>Pterygota</taxon>
        <taxon>Neoptera</taxon>
        <taxon>Paraneoptera</taxon>
        <taxon>Hemiptera</taxon>
        <taxon>Sternorrhyncha</taxon>
        <taxon>Coccoidea</taxon>
        <taxon>Coccidae</taxon>
        <taxon>Parthenolecanium</taxon>
    </lineage>
</organism>
<evidence type="ECO:0000313" key="4">
    <source>
        <dbReference type="Proteomes" id="UP001367676"/>
    </source>
</evidence>
<evidence type="ECO:0000256" key="2">
    <source>
        <dbReference type="SAM" id="SignalP"/>
    </source>
</evidence>
<feature type="region of interest" description="Disordered" evidence="1">
    <location>
        <begin position="579"/>
        <end position="600"/>
    </location>
</feature>
<feature type="chain" id="PRO_5042996619" evidence="2">
    <location>
        <begin position="21"/>
        <end position="691"/>
    </location>
</feature>
<comment type="caution">
    <text evidence="3">The sequence shown here is derived from an EMBL/GenBank/DDBJ whole genome shotgun (WGS) entry which is preliminary data.</text>
</comment>
<gene>
    <name evidence="3" type="ORF">V9T40_003408</name>
</gene>
<protein>
    <submittedName>
        <fullName evidence="3">Uncharacterized protein</fullName>
    </submittedName>
</protein>
<dbReference type="AlphaFoldDB" id="A0AAN9Y9N5"/>